<dbReference type="GO" id="GO:0008168">
    <property type="term" value="F:methyltransferase activity"/>
    <property type="evidence" value="ECO:0007669"/>
    <property type="project" value="UniProtKB-KW"/>
</dbReference>
<accession>A0A1U9NJ82</accession>
<dbReference type="InterPro" id="IPR041698">
    <property type="entry name" value="Methyltransf_25"/>
</dbReference>
<dbReference type="GO" id="GO:0032259">
    <property type="term" value="P:methylation"/>
    <property type="evidence" value="ECO:0007669"/>
    <property type="project" value="UniProtKB-KW"/>
</dbReference>
<keyword evidence="3" id="KW-0489">Methyltransferase</keyword>
<protein>
    <submittedName>
        <fullName evidence="3">Glycine/sarcosine N-methyltransferase</fullName>
        <ecNumber evidence="3">2.1.1.156</ecNumber>
    </submittedName>
</protein>
<dbReference type="Gene3D" id="3.40.50.150">
    <property type="entry name" value="Vaccinia Virus protein VP39"/>
    <property type="match status" value="1"/>
</dbReference>
<dbReference type="PANTHER" id="PTHR43861">
    <property type="entry name" value="TRANS-ACONITATE 2-METHYLTRANSFERASE-RELATED"/>
    <property type="match status" value="1"/>
</dbReference>
<name>A0A1U9NJ82_9BACT</name>
<keyword evidence="1 3" id="KW-0808">Transferase</keyword>
<organism evidence="3 4">
    <name type="scientific">Anaerohalosphaera lusitana</name>
    <dbReference type="NCBI Taxonomy" id="1936003"/>
    <lineage>
        <taxon>Bacteria</taxon>
        <taxon>Pseudomonadati</taxon>
        <taxon>Planctomycetota</taxon>
        <taxon>Phycisphaerae</taxon>
        <taxon>Sedimentisphaerales</taxon>
        <taxon>Anaerohalosphaeraceae</taxon>
        <taxon>Anaerohalosphaera</taxon>
    </lineage>
</organism>
<feature type="domain" description="Methyltransferase" evidence="2">
    <location>
        <begin position="48"/>
        <end position="143"/>
    </location>
</feature>
<evidence type="ECO:0000313" key="4">
    <source>
        <dbReference type="Proteomes" id="UP000189674"/>
    </source>
</evidence>
<dbReference type="EC" id="2.1.1.156" evidence="3"/>
<reference evidence="4" key="1">
    <citation type="submission" date="2017-02" db="EMBL/GenBank/DDBJ databases">
        <title>Comparative genomics and description of representatives of a novel lineage of planctomycetes thriving in anoxic sediments.</title>
        <authorList>
            <person name="Spring S."/>
            <person name="Bunk B."/>
            <person name="Sproer C."/>
        </authorList>
    </citation>
    <scope>NUCLEOTIDE SEQUENCE [LARGE SCALE GENOMIC DNA]</scope>
    <source>
        <strain evidence="4">ST-NAGAB-D1</strain>
    </source>
</reference>
<sequence length="248" mass="28586">MVHKEWHEDDSFWETFQPVLFGEKVMSRSASEIDKITSLLDLNGSGQILDLCCGVGRHSLELARRGFSVTGVDRTEKYLDEARACAEDENLAVDFLNHDARTFAKPETYDIAMIMDRSFGYFDNAEDDRQVIENVHASLRPDGKFIIELTGKESFACFFQQRDWYEEDGAILLSERQAVDDWSAMNCRWILLRNGYRCEKNFQIRLYSAYELTELLKSSGFKNVRTYADLDGKTYHPTAKRLIAVATK</sequence>
<gene>
    <name evidence="3" type="ORF">STSP2_01147</name>
</gene>
<dbReference type="OrthoDB" id="9804312at2"/>
<dbReference type="EMBL" id="CP019791">
    <property type="protein sequence ID" value="AQT67993.1"/>
    <property type="molecule type" value="Genomic_DNA"/>
</dbReference>
<dbReference type="SUPFAM" id="SSF53335">
    <property type="entry name" value="S-adenosyl-L-methionine-dependent methyltransferases"/>
    <property type="match status" value="1"/>
</dbReference>
<dbReference type="STRING" id="1936003.STSP2_01147"/>
<evidence type="ECO:0000256" key="1">
    <source>
        <dbReference type="ARBA" id="ARBA00022679"/>
    </source>
</evidence>
<dbReference type="AlphaFoldDB" id="A0A1U9NJ82"/>
<dbReference type="InterPro" id="IPR029063">
    <property type="entry name" value="SAM-dependent_MTases_sf"/>
</dbReference>
<dbReference type="Gene3D" id="2.20.25.110">
    <property type="entry name" value="S-adenosyl-L-methionine-dependent methyltransferases"/>
    <property type="match status" value="1"/>
</dbReference>
<dbReference type="CDD" id="cd02440">
    <property type="entry name" value="AdoMet_MTases"/>
    <property type="match status" value="1"/>
</dbReference>
<dbReference type="Pfam" id="PF13649">
    <property type="entry name" value="Methyltransf_25"/>
    <property type="match status" value="1"/>
</dbReference>
<proteinExistence type="predicted"/>
<dbReference type="KEGG" id="alus:STSP2_01147"/>
<keyword evidence="4" id="KW-1185">Reference proteome</keyword>
<evidence type="ECO:0000259" key="2">
    <source>
        <dbReference type="Pfam" id="PF13649"/>
    </source>
</evidence>
<dbReference type="Proteomes" id="UP000189674">
    <property type="component" value="Chromosome"/>
</dbReference>
<evidence type="ECO:0000313" key="3">
    <source>
        <dbReference type="EMBL" id="AQT67993.1"/>
    </source>
</evidence>
<dbReference type="RefSeq" id="WP_146660630.1">
    <property type="nucleotide sequence ID" value="NZ_CP019791.1"/>
</dbReference>